<dbReference type="Bgee" id="ENSMODG00000003518">
    <property type="expression patterns" value="Expressed in endometrium and 18 other cell types or tissues"/>
</dbReference>
<dbReference type="InterPro" id="IPR026776">
    <property type="entry name" value="UPF0729_C18orf32-like"/>
</dbReference>
<dbReference type="eggNOG" id="ENOG502S738">
    <property type="taxonomic scope" value="Eukaryota"/>
</dbReference>
<dbReference type="FunCoup" id="F7C7W0">
    <property type="interactions" value="411"/>
</dbReference>
<dbReference type="STRING" id="13616.ENSMODP00000004299"/>
<protein>
    <submittedName>
        <fullName evidence="5">Chromosome 18 open reading frame 32</fullName>
    </submittedName>
</protein>
<evidence type="ECO:0000256" key="4">
    <source>
        <dbReference type="SAM" id="MobiDB-lite"/>
    </source>
</evidence>
<dbReference type="AlphaFoldDB" id="F7C7W0"/>
<evidence type="ECO:0000256" key="1">
    <source>
        <dbReference type="ARBA" id="ARBA00002516"/>
    </source>
</evidence>
<reference evidence="5" key="2">
    <citation type="submission" date="2025-08" db="UniProtKB">
        <authorList>
            <consortium name="Ensembl"/>
        </authorList>
    </citation>
    <scope>IDENTIFICATION</scope>
</reference>
<dbReference type="GO" id="GO:0005811">
    <property type="term" value="C:lipid droplet"/>
    <property type="evidence" value="ECO:0007669"/>
    <property type="project" value="Ensembl"/>
</dbReference>
<dbReference type="OMA" id="CTNECNG"/>
<dbReference type="GeneTree" id="ENSGT00390000018741"/>
<reference evidence="5 6" key="1">
    <citation type="journal article" date="2007" name="Nature">
        <title>Genome of the marsupial Monodelphis domestica reveals innovation in non-coding sequences.</title>
        <authorList>
            <person name="Mikkelsen T.S."/>
            <person name="Wakefield M.J."/>
            <person name="Aken B."/>
            <person name="Amemiya C.T."/>
            <person name="Chang J.L."/>
            <person name="Duke S."/>
            <person name="Garber M."/>
            <person name="Gentles A.J."/>
            <person name="Goodstadt L."/>
            <person name="Heger A."/>
            <person name="Jurka J."/>
            <person name="Kamal M."/>
            <person name="Mauceli E."/>
            <person name="Searle S.M."/>
            <person name="Sharpe T."/>
            <person name="Baker M.L."/>
            <person name="Batzer M.A."/>
            <person name="Benos P.V."/>
            <person name="Belov K."/>
            <person name="Clamp M."/>
            <person name="Cook A."/>
            <person name="Cuff J."/>
            <person name="Das R."/>
            <person name="Davidow L."/>
            <person name="Deakin J.E."/>
            <person name="Fazzari M.J."/>
            <person name="Glass J.L."/>
            <person name="Grabherr M."/>
            <person name="Greally J.M."/>
            <person name="Gu W."/>
            <person name="Hore T.A."/>
            <person name="Huttley G.A."/>
            <person name="Kleber M."/>
            <person name="Jirtle R.L."/>
            <person name="Koina E."/>
            <person name="Lee J.T."/>
            <person name="Mahony S."/>
            <person name="Marra M.A."/>
            <person name="Miller R.D."/>
            <person name="Nicholls R.D."/>
            <person name="Oda M."/>
            <person name="Papenfuss A.T."/>
            <person name="Parra Z.E."/>
            <person name="Pollock D.D."/>
            <person name="Ray D.A."/>
            <person name="Schein J.E."/>
            <person name="Speed T.P."/>
            <person name="Thompson K."/>
            <person name="VandeBerg J.L."/>
            <person name="Wade C.M."/>
            <person name="Walker J.A."/>
            <person name="Waters P.D."/>
            <person name="Webber C."/>
            <person name="Weidman J.R."/>
            <person name="Xie X."/>
            <person name="Zody M.C."/>
            <person name="Baldwin J."/>
            <person name="Abdouelleil A."/>
            <person name="Abdulkadir J."/>
            <person name="Abebe A."/>
            <person name="Abera B."/>
            <person name="Abreu J."/>
            <person name="Acer S.C."/>
            <person name="Aftuck L."/>
            <person name="Alexander A."/>
            <person name="An P."/>
            <person name="Anderson E."/>
            <person name="Anderson S."/>
            <person name="Arachi H."/>
            <person name="Azer M."/>
            <person name="Bachantsang P."/>
            <person name="Barry A."/>
            <person name="Bayul T."/>
            <person name="Berlin A."/>
            <person name="Bessette D."/>
            <person name="Bloom T."/>
            <person name="Bloom T."/>
            <person name="Boguslavskiy L."/>
            <person name="Bonnet C."/>
            <person name="Boukhgalter B."/>
            <person name="Bourzgui I."/>
            <person name="Brown A."/>
            <person name="Cahill P."/>
            <person name="Channer S."/>
            <person name="Cheshatsang Y."/>
            <person name="Chuda L."/>
            <person name="Citroen M."/>
            <person name="Collymore A."/>
            <person name="Cooke P."/>
            <person name="Costello M."/>
            <person name="D'Aco K."/>
            <person name="Daza R."/>
            <person name="De Haan G."/>
            <person name="DeGray S."/>
            <person name="DeMaso C."/>
            <person name="Dhargay N."/>
            <person name="Dooley K."/>
            <person name="Dooley E."/>
            <person name="Doricent M."/>
            <person name="Dorje P."/>
            <person name="Dorjee K."/>
            <person name="Dupes A."/>
            <person name="Elong R."/>
            <person name="Falk J."/>
            <person name="Farina A."/>
            <person name="Faro S."/>
            <person name="Ferguson D."/>
            <person name="Fisher S."/>
            <person name="Foley C.D."/>
            <person name="Franke A."/>
            <person name="Friedrich D."/>
            <person name="Gadbois L."/>
            <person name="Gearin G."/>
            <person name="Gearin C.R."/>
            <person name="Giannoukos G."/>
            <person name="Goode T."/>
            <person name="Graham J."/>
            <person name="Grandbois E."/>
            <person name="Grewal S."/>
            <person name="Gyaltsen K."/>
            <person name="Hafez N."/>
            <person name="Hagos B."/>
            <person name="Hall J."/>
            <person name="Henson C."/>
            <person name="Hollinger A."/>
            <person name="Honan T."/>
            <person name="Huard M.D."/>
            <person name="Hughes L."/>
            <person name="Hurhula B."/>
            <person name="Husby M.E."/>
            <person name="Kamat A."/>
            <person name="Kanga B."/>
            <person name="Kashin S."/>
            <person name="Khazanovich D."/>
            <person name="Kisner P."/>
            <person name="Lance K."/>
            <person name="Lara M."/>
            <person name="Lee W."/>
            <person name="Lennon N."/>
            <person name="Letendre F."/>
            <person name="LeVine R."/>
            <person name="Lipovsky A."/>
            <person name="Liu X."/>
            <person name="Liu J."/>
            <person name="Liu S."/>
            <person name="Lokyitsang T."/>
            <person name="Lokyitsang Y."/>
            <person name="Lubonja R."/>
            <person name="Lui A."/>
            <person name="MacDonald P."/>
            <person name="Magnisalis V."/>
            <person name="Maru K."/>
            <person name="Matthews C."/>
            <person name="McCusker W."/>
            <person name="McDonough S."/>
            <person name="Mehta T."/>
            <person name="Meldrim J."/>
            <person name="Meneus L."/>
            <person name="Mihai O."/>
            <person name="Mihalev A."/>
            <person name="Mihova T."/>
            <person name="Mittelman R."/>
            <person name="Mlenga V."/>
            <person name="Montmayeur A."/>
            <person name="Mulrain L."/>
            <person name="Navidi A."/>
            <person name="Naylor J."/>
            <person name="Negash T."/>
            <person name="Nguyen T."/>
            <person name="Nguyen N."/>
            <person name="Nicol R."/>
            <person name="Norbu C."/>
            <person name="Norbu N."/>
            <person name="Novod N."/>
            <person name="O'Neill B."/>
            <person name="Osman S."/>
            <person name="Markiewicz E."/>
            <person name="Oyono O.L."/>
            <person name="Patti C."/>
            <person name="Phunkhang P."/>
            <person name="Pierre F."/>
            <person name="Priest M."/>
            <person name="Raghuraman S."/>
            <person name="Rege F."/>
            <person name="Reyes R."/>
            <person name="Rise C."/>
            <person name="Rogov P."/>
            <person name="Ross K."/>
            <person name="Ryan E."/>
            <person name="Settipalli S."/>
            <person name="Shea T."/>
            <person name="Sherpa N."/>
            <person name="Shi L."/>
            <person name="Shih D."/>
            <person name="Sparrow T."/>
            <person name="Spaulding J."/>
            <person name="Stalker J."/>
            <person name="Stange-Thomann N."/>
            <person name="Stavropoulos S."/>
            <person name="Stone C."/>
            <person name="Strader C."/>
            <person name="Tesfaye S."/>
            <person name="Thomson T."/>
            <person name="Thoulutsang Y."/>
            <person name="Thoulutsang D."/>
            <person name="Topham K."/>
            <person name="Topping I."/>
            <person name="Tsamla T."/>
            <person name="Vassiliev H."/>
            <person name="Vo A."/>
            <person name="Wangchuk T."/>
            <person name="Wangdi T."/>
            <person name="Weiand M."/>
            <person name="Wilkinson J."/>
            <person name="Wilson A."/>
            <person name="Yadav S."/>
            <person name="Young G."/>
            <person name="Yu Q."/>
            <person name="Zembek L."/>
            <person name="Zhong D."/>
            <person name="Zimmer A."/>
            <person name="Zwirko Z."/>
            <person name="Jaffe D.B."/>
            <person name="Alvarez P."/>
            <person name="Brockman W."/>
            <person name="Butler J."/>
            <person name="Chin C."/>
            <person name="Gnerre S."/>
            <person name="MacCallum I."/>
            <person name="Graves J.A."/>
            <person name="Ponting C.P."/>
            <person name="Breen M."/>
            <person name="Samollow P.B."/>
            <person name="Lander E.S."/>
            <person name="Lindblad-Toh K."/>
        </authorList>
    </citation>
    <scope>NUCLEOTIDE SEQUENCE [LARGE SCALE GENOMIC DNA]</scope>
</reference>
<accession>F7C7W0</accession>
<evidence type="ECO:0000313" key="5">
    <source>
        <dbReference type="Ensembl" id="ENSMODP00000004299.1"/>
    </source>
</evidence>
<dbReference type="HOGENOM" id="CLU_191635_0_0_1"/>
<comment type="function">
    <text evidence="1">May activate the NF-kappa-B signaling pathway.</text>
</comment>
<dbReference type="Proteomes" id="UP000002280">
    <property type="component" value="Chromosome 3"/>
</dbReference>
<gene>
    <name evidence="5" type="primary">C18orf32</name>
</gene>
<dbReference type="Ensembl" id="ENSMODT00000004390.2">
    <property type="protein sequence ID" value="ENSMODP00000004299.1"/>
    <property type="gene ID" value="ENSMODG00000003518.2"/>
</dbReference>
<sequence length="76" mass="8689">MVCIPCIVIPVLLWVYKKFLEPYVYHLISPLVSRLWPKKSLQERSIEKQDKGDCKIAGTNGISTPEPTESCNKKID</sequence>
<dbReference type="KEGG" id="mdo:100618608"/>
<name>F7C7W0_MONDO</name>
<proteinExistence type="inferred from homology"/>
<dbReference type="InParanoid" id="F7C7W0"/>
<comment type="subunit">
    <text evidence="3">Interacts with DERL1 and AMFR.</text>
</comment>
<comment type="similarity">
    <text evidence="2">Belongs to the UPF0729 family.</text>
</comment>
<evidence type="ECO:0000313" key="6">
    <source>
        <dbReference type="Proteomes" id="UP000002280"/>
    </source>
</evidence>
<evidence type="ECO:0000256" key="2">
    <source>
        <dbReference type="ARBA" id="ARBA00007959"/>
    </source>
</evidence>
<organism evidence="5 6">
    <name type="scientific">Monodelphis domestica</name>
    <name type="common">Gray short-tailed opossum</name>
    <dbReference type="NCBI Taxonomy" id="13616"/>
    <lineage>
        <taxon>Eukaryota</taxon>
        <taxon>Metazoa</taxon>
        <taxon>Chordata</taxon>
        <taxon>Craniata</taxon>
        <taxon>Vertebrata</taxon>
        <taxon>Euteleostomi</taxon>
        <taxon>Mammalia</taxon>
        <taxon>Metatheria</taxon>
        <taxon>Didelphimorphia</taxon>
        <taxon>Didelphidae</taxon>
        <taxon>Monodelphis</taxon>
    </lineage>
</organism>
<dbReference type="PANTHER" id="PTHR13456:SF0">
    <property type="entry name" value="UPF0729 PROTEIN C18ORF32"/>
    <property type="match status" value="1"/>
</dbReference>
<dbReference type="Pfam" id="PF14975">
    <property type="entry name" value="DUF4512"/>
    <property type="match status" value="1"/>
</dbReference>
<keyword evidence="6" id="KW-1185">Reference proteome</keyword>
<dbReference type="GO" id="GO:0005783">
    <property type="term" value="C:endoplasmic reticulum"/>
    <property type="evidence" value="ECO:0007669"/>
    <property type="project" value="Ensembl"/>
</dbReference>
<dbReference type="OrthoDB" id="10062823at2759"/>
<feature type="compositionally biased region" description="Polar residues" evidence="4">
    <location>
        <begin position="60"/>
        <end position="70"/>
    </location>
</feature>
<reference evidence="5" key="3">
    <citation type="submission" date="2025-09" db="UniProtKB">
        <authorList>
            <consortium name="Ensembl"/>
        </authorList>
    </citation>
    <scope>IDENTIFICATION</scope>
</reference>
<dbReference type="PANTHER" id="PTHR13456">
    <property type="entry name" value="UPF0729 PROTEIN C18ORF32"/>
    <property type="match status" value="1"/>
</dbReference>
<evidence type="ECO:0000256" key="3">
    <source>
        <dbReference type="ARBA" id="ARBA00011708"/>
    </source>
</evidence>
<feature type="region of interest" description="Disordered" evidence="4">
    <location>
        <begin position="53"/>
        <end position="76"/>
    </location>
</feature>